<dbReference type="InterPro" id="IPR044989">
    <property type="entry name" value="TAC1"/>
</dbReference>
<gene>
    <name evidence="4" type="ORF">CKAN_00946700</name>
</gene>
<dbReference type="OrthoDB" id="1922866at2759"/>
<comment type="caution">
    <text evidence="4">The sequence shown here is derived from an EMBL/GenBank/DDBJ whole genome shotgun (WGS) entry which is preliminary data.</text>
</comment>
<evidence type="ECO:0000256" key="2">
    <source>
        <dbReference type="ARBA" id="ARBA00025796"/>
    </source>
</evidence>
<dbReference type="PANTHER" id="PTHR38366:SF1">
    <property type="entry name" value="PROTEIN TILLER ANGLE CONTROL 1"/>
    <property type="match status" value="1"/>
</dbReference>
<evidence type="ECO:0000256" key="1">
    <source>
        <dbReference type="ARBA" id="ARBA00022604"/>
    </source>
</evidence>
<evidence type="ECO:0000313" key="5">
    <source>
        <dbReference type="Proteomes" id="UP000283530"/>
    </source>
</evidence>
<reference evidence="4 5" key="1">
    <citation type="journal article" date="2019" name="Nat. Plants">
        <title>Stout camphor tree genome fills gaps in understanding of flowering plant genome evolution.</title>
        <authorList>
            <person name="Chaw S.M."/>
            <person name="Liu Y.C."/>
            <person name="Wu Y.W."/>
            <person name="Wang H.Y."/>
            <person name="Lin C.I."/>
            <person name="Wu C.S."/>
            <person name="Ke H.M."/>
            <person name="Chang L.Y."/>
            <person name="Hsu C.Y."/>
            <person name="Yang H.T."/>
            <person name="Sudianto E."/>
            <person name="Hsu M.H."/>
            <person name="Wu K.P."/>
            <person name="Wang L.N."/>
            <person name="Leebens-Mack J.H."/>
            <person name="Tsai I.J."/>
        </authorList>
    </citation>
    <scope>NUCLEOTIDE SEQUENCE [LARGE SCALE GENOMIC DNA]</scope>
    <source>
        <strain evidence="5">cv. Chaw 1501</strain>
        <tissue evidence="4">Young leaves</tissue>
    </source>
</reference>
<dbReference type="EMBL" id="QPKB01000003">
    <property type="protein sequence ID" value="RWR80808.1"/>
    <property type="molecule type" value="Genomic_DNA"/>
</dbReference>
<dbReference type="AlphaFoldDB" id="A0A443NQL7"/>
<dbReference type="PANTHER" id="PTHR38366">
    <property type="entry name" value="NAD-DEPENDENT PROTEIN DEACETYLASE HST1-LIKE PROTEIN"/>
    <property type="match status" value="1"/>
</dbReference>
<name>A0A443NQL7_9MAGN</name>
<evidence type="ECO:0000313" key="4">
    <source>
        <dbReference type="EMBL" id="RWR80808.1"/>
    </source>
</evidence>
<keyword evidence="1" id="KW-0341">Growth regulation</keyword>
<accession>A0A443NQL7</accession>
<keyword evidence="5" id="KW-1185">Reference proteome</keyword>
<proteinExistence type="inferred from homology"/>
<protein>
    <recommendedName>
        <fullName evidence="3">Protein TILLER ANGLE CONTROL 1</fullName>
    </recommendedName>
</protein>
<evidence type="ECO:0000256" key="3">
    <source>
        <dbReference type="ARBA" id="ARBA00026138"/>
    </source>
</evidence>
<sequence>MTDVVIQGPLRKQQPWTLLLHCIPLPPSLSLFLSSLHHLLSIPFPKTPMKMKIFGWIHRKLHTNDDYSMISPEKDSFSGKKSSAVLTCEKDTEALHFDRDHVPLVDVLGNGILAIGTFGIDQLESFGFHDEDFVQEEEEEYGALEEHGELNPLAVTAFNHDASNVVESQPLMSARSENPLRQFLELTEFGREDAEEKRKERTTLADLFKADAGFVAAEKPGATEEISAGNGGKTVLHATKHMRSLAKKLLTGKKGEDSRPTTKLHRLIRRMVKRKIHPDLERKINEGIGSNSPSKIGATLGGPALDRIATAETAGNESRCCVELCLNSVGGSWCSCFGRFLMAWAICVSFM</sequence>
<organism evidence="4 5">
    <name type="scientific">Cinnamomum micranthum f. kanehirae</name>
    <dbReference type="NCBI Taxonomy" id="337451"/>
    <lineage>
        <taxon>Eukaryota</taxon>
        <taxon>Viridiplantae</taxon>
        <taxon>Streptophyta</taxon>
        <taxon>Embryophyta</taxon>
        <taxon>Tracheophyta</taxon>
        <taxon>Spermatophyta</taxon>
        <taxon>Magnoliopsida</taxon>
        <taxon>Magnoliidae</taxon>
        <taxon>Laurales</taxon>
        <taxon>Lauraceae</taxon>
        <taxon>Cinnamomum</taxon>
    </lineage>
</organism>
<comment type="similarity">
    <text evidence="2">Belongs to the TAC family.</text>
</comment>
<dbReference type="Proteomes" id="UP000283530">
    <property type="component" value="Unassembled WGS sequence"/>
</dbReference>
<dbReference type="GO" id="GO:0001763">
    <property type="term" value="P:morphogenesis of a branching structure"/>
    <property type="evidence" value="ECO:0007669"/>
    <property type="project" value="InterPro"/>
</dbReference>